<dbReference type="Pfam" id="PF04116">
    <property type="entry name" value="FA_hydroxylase"/>
    <property type="match status" value="1"/>
</dbReference>
<comment type="subcellular location">
    <subcellularLocation>
        <location evidence="2">Endoplasmic reticulum membrane</location>
        <topology evidence="2">Multi-pass membrane protein</topology>
    </subcellularLocation>
</comment>
<evidence type="ECO:0000256" key="8">
    <source>
        <dbReference type="ARBA" id="ARBA00022833"/>
    </source>
</evidence>
<evidence type="ECO:0000256" key="13">
    <source>
        <dbReference type="ARBA" id="ARBA00023160"/>
    </source>
</evidence>
<keyword evidence="10" id="KW-0560">Oxidoreductase</keyword>
<dbReference type="PANTHER" id="PTHR12863">
    <property type="entry name" value="FATTY ACID HYDROXYLASE"/>
    <property type="match status" value="1"/>
</dbReference>
<evidence type="ECO:0000313" key="16">
    <source>
        <dbReference type="EMBL" id="PWK17951.1"/>
    </source>
</evidence>
<dbReference type="GO" id="GO:0005506">
    <property type="term" value="F:iron ion binding"/>
    <property type="evidence" value="ECO:0007669"/>
    <property type="project" value="InterPro"/>
</dbReference>
<evidence type="ECO:0000256" key="12">
    <source>
        <dbReference type="ARBA" id="ARBA00023136"/>
    </source>
</evidence>
<proteinExistence type="predicted"/>
<name>A0A316DIE5_9FLAO</name>
<feature type="domain" description="Fatty acid hydroxylase" evidence="15">
    <location>
        <begin position="63"/>
        <end position="205"/>
    </location>
</feature>
<feature type="transmembrane region" description="Helical" evidence="14">
    <location>
        <begin position="119"/>
        <end position="137"/>
    </location>
</feature>
<comment type="caution">
    <text evidence="16">The sequence shown here is derived from an EMBL/GenBank/DDBJ whole genome shotgun (WGS) entry which is preliminary data.</text>
</comment>
<dbReference type="InterPro" id="IPR014430">
    <property type="entry name" value="Scs7"/>
</dbReference>
<keyword evidence="4 14" id="KW-0812">Transmembrane</keyword>
<sequence length="217" mass="25588">MKPEVTTDFQTGQAEIFKNPILERLTKTDPISNIIVYGLVIAFLVYLAIVVKDLSVLSFIGLFVFGLFFWTFAEYMLHRYVFHWVTEAKWSQRFHFIMHGAHHNFPTDKDRLLMPPVPGIILASFLFGIFYCVFWIIGYSSLVYGFFPGFFVGYLMYSFVHRATHVMRPPKRFRDLWHHHSLHHYKYPNKAFGVSNTFWDKVFGTMPPKKDKRVSSK</sequence>
<dbReference type="InterPro" id="IPR006694">
    <property type="entry name" value="Fatty_acid_hydroxylase"/>
</dbReference>
<reference evidence="16 17" key="1">
    <citation type="submission" date="2018-05" db="EMBL/GenBank/DDBJ databases">
        <title>Genomic Encyclopedia of Archaeal and Bacterial Type Strains, Phase II (KMG-II): from individual species to whole genera.</title>
        <authorList>
            <person name="Goeker M."/>
        </authorList>
    </citation>
    <scope>NUCLEOTIDE SEQUENCE [LARGE SCALE GENOMIC DNA]</scope>
    <source>
        <strain evidence="16 17">DSM 22637</strain>
    </source>
</reference>
<gene>
    <name evidence="16" type="ORF">LX78_02350</name>
</gene>
<evidence type="ECO:0000256" key="7">
    <source>
        <dbReference type="ARBA" id="ARBA00022832"/>
    </source>
</evidence>
<keyword evidence="13" id="KW-0275">Fatty acid biosynthesis</keyword>
<dbReference type="Proteomes" id="UP000245430">
    <property type="component" value="Unassembled WGS sequence"/>
</dbReference>
<evidence type="ECO:0000259" key="15">
    <source>
        <dbReference type="Pfam" id="PF04116"/>
    </source>
</evidence>
<evidence type="ECO:0000256" key="2">
    <source>
        <dbReference type="ARBA" id="ARBA00004477"/>
    </source>
</evidence>
<evidence type="ECO:0000256" key="10">
    <source>
        <dbReference type="ARBA" id="ARBA00023002"/>
    </source>
</evidence>
<keyword evidence="7" id="KW-0276">Fatty acid metabolism</keyword>
<feature type="transmembrane region" description="Helical" evidence="14">
    <location>
        <begin position="34"/>
        <end position="51"/>
    </location>
</feature>
<evidence type="ECO:0000256" key="3">
    <source>
        <dbReference type="ARBA" id="ARBA00022516"/>
    </source>
</evidence>
<evidence type="ECO:0000256" key="6">
    <source>
        <dbReference type="ARBA" id="ARBA00022824"/>
    </source>
</evidence>
<organism evidence="16 17">
    <name type="scientific">Xanthomarina spongicola</name>
    <dbReference type="NCBI Taxonomy" id="570520"/>
    <lineage>
        <taxon>Bacteria</taxon>
        <taxon>Pseudomonadati</taxon>
        <taxon>Bacteroidota</taxon>
        <taxon>Flavobacteriia</taxon>
        <taxon>Flavobacteriales</taxon>
        <taxon>Flavobacteriaceae</taxon>
        <taxon>Xanthomarina</taxon>
    </lineage>
</organism>
<keyword evidence="3" id="KW-0444">Lipid biosynthesis</keyword>
<dbReference type="EMBL" id="QGGP01000006">
    <property type="protein sequence ID" value="PWK17951.1"/>
    <property type="molecule type" value="Genomic_DNA"/>
</dbReference>
<evidence type="ECO:0000256" key="14">
    <source>
        <dbReference type="SAM" id="Phobius"/>
    </source>
</evidence>
<accession>A0A316DIE5</accession>
<dbReference type="GO" id="GO:0016020">
    <property type="term" value="C:membrane"/>
    <property type="evidence" value="ECO:0007669"/>
    <property type="project" value="InterPro"/>
</dbReference>
<protein>
    <submittedName>
        <fullName evidence="16">Fatty acid hydroxylase family protein</fullName>
    </submittedName>
</protein>
<evidence type="ECO:0000256" key="11">
    <source>
        <dbReference type="ARBA" id="ARBA00023098"/>
    </source>
</evidence>
<keyword evidence="5" id="KW-0479">Metal-binding</keyword>
<dbReference type="AlphaFoldDB" id="A0A316DIE5"/>
<keyword evidence="17" id="KW-1185">Reference proteome</keyword>
<dbReference type="RefSeq" id="WP_109682837.1">
    <property type="nucleotide sequence ID" value="NZ_QGGP01000006.1"/>
</dbReference>
<evidence type="ECO:0000256" key="9">
    <source>
        <dbReference type="ARBA" id="ARBA00022989"/>
    </source>
</evidence>
<feature type="transmembrane region" description="Helical" evidence="14">
    <location>
        <begin position="57"/>
        <end position="77"/>
    </location>
</feature>
<keyword evidence="11" id="KW-0443">Lipid metabolism</keyword>
<dbReference type="GO" id="GO:0080132">
    <property type="term" value="F:fatty acid 2-hydroxylase activity"/>
    <property type="evidence" value="ECO:0007669"/>
    <property type="project" value="InterPro"/>
</dbReference>
<keyword evidence="6" id="KW-0256">Endoplasmic reticulum</keyword>
<comment type="cofactor">
    <cofactor evidence="1">
        <name>Zn(2+)</name>
        <dbReference type="ChEBI" id="CHEBI:29105"/>
    </cofactor>
</comment>
<keyword evidence="9 14" id="KW-1133">Transmembrane helix</keyword>
<evidence type="ECO:0000313" key="17">
    <source>
        <dbReference type="Proteomes" id="UP000245430"/>
    </source>
</evidence>
<keyword evidence="12 14" id="KW-0472">Membrane</keyword>
<dbReference type="PANTHER" id="PTHR12863:SF1">
    <property type="entry name" value="FATTY ACID 2-HYDROXYLASE"/>
    <property type="match status" value="1"/>
</dbReference>
<keyword evidence="8" id="KW-0862">Zinc</keyword>
<evidence type="ECO:0000256" key="4">
    <source>
        <dbReference type="ARBA" id="ARBA00022692"/>
    </source>
</evidence>
<dbReference type="GO" id="GO:0006633">
    <property type="term" value="P:fatty acid biosynthetic process"/>
    <property type="evidence" value="ECO:0007669"/>
    <property type="project" value="UniProtKB-KW"/>
</dbReference>
<dbReference type="OrthoDB" id="9784228at2"/>
<evidence type="ECO:0000256" key="1">
    <source>
        <dbReference type="ARBA" id="ARBA00001947"/>
    </source>
</evidence>
<feature type="transmembrane region" description="Helical" evidence="14">
    <location>
        <begin position="143"/>
        <end position="164"/>
    </location>
</feature>
<evidence type="ECO:0000256" key="5">
    <source>
        <dbReference type="ARBA" id="ARBA00022723"/>
    </source>
</evidence>